<dbReference type="PANTHER" id="PTHR24006">
    <property type="entry name" value="UBIQUITIN CARBOXYL-TERMINAL HYDROLASE"/>
    <property type="match status" value="1"/>
</dbReference>
<dbReference type="EMBL" id="UYRU01089708">
    <property type="protein sequence ID" value="VDN36861.1"/>
    <property type="molecule type" value="Genomic_DNA"/>
</dbReference>
<dbReference type="PANTHER" id="PTHR24006:SF644">
    <property type="entry name" value="UBIQUITIN CARBOXYL-TERMINAL HYDROLASE 7"/>
    <property type="match status" value="1"/>
</dbReference>
<dbReference type="OrthoDB" id="289038at2759"/>
<dbReference type="InterPro" id="IPR008974">
    <property type="entry name" value="TRAF-like"/>
</dbReference>
<feature type="domain" description="USP" evidence="5">
    <location>
        <begin position="176"/>
        <end position="462"/>
    </location>
</feature>
<evidence type="ECO:0000256" key="2">
    <source>
        <dbReference type="ARBA" id="ARBA00031500"/>
    </source>
</evidence>
<reference evidence="6 7" key="1">
    <citation type="submission" date="2018-11" db="EMBL/GenBank/DDBJ databases">
        <authorList>
            <consortium name="Pathogen Informatics"/>
        </authorList>
    </citation>
    <scope>NUCLEOTIDE SEQUENCE [LARGE SCALE GENOMIC DNA]</scope>
</reference>
<evidence type="ECO:0000313" key="7">
    <source>
        <dbReference type="Proteomes" id="UP000281553"/>
    </source>
</evidence>
<dbReference type="SUPFAM" id="SSF49599">
    <property type="entry name" value="TRAF domain-like"/>
    <property type="match status" value="1"/>
</dbReference>
<dbReference type="InterPro" id="IPR018200">
    <property type="entry name" value="USP_CS"/>
</dbReference>
<evidence type="ECO:0000313" key="6">
    <source>
        <dbReference type="EMBL" id="VDN36861.1"/>
    </source>
</evidence>
<dbReference type="InterPro" id="IPR038765">
    <property type="entry name" value="Papain-like_cys_pep_sf"/>
</dbReference>
<evidence type="ECO:0000256" key="3">
    <source>
        <dbReference type="ARBA" id="ARBA00031508"/>
    </source>
</evidence>
<dbReference type="GO" id="GO:0005634">
    <property type="term" value="C:nucleus"/>
    <property type="evidence" value="ECO:0007669"/>
    <property type="project" value="TreeGrafter"/>
</dbReference>
<feature type="domain" description="MATH" evidence="4">
    <location>
        <begin position="21"/>
        <end position="150"/>
    </location>
</feature>
<dbReference type="Pfam" id="PF22486">
    <property type="entry name" value="MATH_2"/>
    <property type="match status" value="1"/>
</dbReference>
<accession>A0A3P7P2X5</accession>
<sequence length="467" mass="52940">ALEATVSDSLGSKKASATECASRTSGVLEHFFRDIKDPRILGDAETVRGLPWRILLVFPRPELQNEMGMFLQCNAEETVPSNSIWACPALACLELVSQNKRTNNKLLKFRHLFSYRESRWGCLNFIDYGDLFNPENGYVVDNTIHARITTNCGHIVVQTAVPRPIKSESHGLPGFVGLINQGGTCHLNSVLQVLYYTNCLRSAVFRIPTESDNSMTSVPLALQRTFYQLQTSKEAACTANFPQISGMQHDAQEACRMLLDKIDEKMKDTDLKDTISKLFGGKMSHYIKCTQVEYESRREESFIDIVLKVRGNKDIYAAFRDYLEVEILTGDNKYNADTHGLQEAEKGVQFINFPPVLHLNLMRSEYDFQADGIVKINDRFEFPYELNLKEYVPDPAKAQYTDYFLHSVVVHFGKLRSGHYSAYVNPLGDNEWYCFNDSSVSKCSSKEAIEMVSCKPIIHRSCLCMTS</sequence>
<dbReference type="AlphaFoldDB" id="A0A3P7P2X5"/>
<dbReference type="Pfam" id="PF00443">
    <property type="entry name" value="UCH"/>
    <property type="match status" value="1"/>
</dbReference>
<dbReference type="GO" id="GO:0005829">
    <property type="term" value="C:cytosol"/>
    <property type="evidence" value="ECO:0007669"/>
    <property type="project" value="TreeGrafter"/>
</dbReference>
<name>A0A3P7P2X5_DIBLA</name>
<keyword evidence="7" id="KW-1185">Reference proteome</keyword>
<dbReference type="GO" id="GO:0004843">
    <property type="term" value="F:cysteine-type deubiquitinase activity"/>
    <property type="evidence" value="ECO:0007669"/>
    <property type="project" value="InterPro"/>
</dbReference>
<dbReference type="GO" id="GO:0016579">
    <property type="term" value="P:protein deubiquitination"/>
    <property type="evidence" value="ECO:0007669"/>
    <property type="project" value="InterPro"/>
</dbReference>
<dbReference type="InterPro" id="IPR050164">
    <property type="entry name" value="Peptidase_C19"/>
</dbReference>
<feature type="non-terminal residue" evidence="6">
    <location>
        <position position="1"/>
    </location>
</feature>
<dbReference type="PROSITE" id="PS50235">
    <property type="entry name" value="USP_3"/>
    <property type="match status" value="1"/>
</dbReference>
<dbReference type="PROSITE" id="PS50144">
    <property type="entry name" value="MATH"/>
    <property type="match status" value="1"/>
</dbReference>
<evidence type="ECO:0000259" key="4">
    <source>
        <dbReference type="PROSITE" id="PS50144"/>
    </source>
</evidence>
<protein>
    <recommendedName>
        <fullName evidence="1">Ubiquitin carboxyl-terminal hydrolase 7</fullName>
    </recommendedName>
    <alternativeName>
        <fullName evidence="3">Ubiquitin thioesterase 7</fullName>
    </alternativeName>
    <alternativeName>
        <fullName evidence="2">Ubiquitin-specific-processing protease 7</fullName>
    </alternativeName>
</protein>
<dbReference type="SUPFAM" id="SSF54001">
    <property type="entry name" value="Cysteine proteinases"/>
    <property type="match status" value="1"/>
</dbReference>
<evidence type="ECO:0000259" key="5">
    <source>
        <dbReference type="PROSITE" id="PS50235"/>
    </source>
</evidence>
<dbReference type="Gene3D" id="3.90.70.10">
    <property type="entry name" value="Cysteine proteinases"/>
    <property type="match status" value="1"/>
</dbReference>
<evidence type="ECO:0000256" key="1">
    <source>
        <dbReference type="ARBA" id="ARBA00021393"/>
    </source>
</evidence>
<organism evidence="6 7">
    <name type="scientific">Dibothriocephalus latus</name>
    <name type="common">Fish tapeworm</name>
    <name type="synonym">Diphyllobothrium latum</name>
    <dbReference type="NCBI Taxonomy" id="60516"/>
    <lineage>
        <taxon>Eukaryota</taxon>
        <taxon>Metazoa</taxon>
        <taxon>Spiralia</taxon>
        <taxon>Lophotrochozoa</taxon>
        <taxon>Platyhelminthes</taxon>
        <taxon>Cestoda</taxon>
        <taxon>Eucestoda</taxon>
        <taxon>Diphyllobothriidea</taxon>
        <taxon>Diphyllobothriidae</taxon>
        <taxon>Dibothriocephalus</taxon>
    </lineage>
</organism>
<dbReference type="Proteomes" id="UP000281553">
    <property type="component" value="Unassembled WGS sequence"/>
</dbReference>
<proteinExistence type="predicted"/>
<dbReference type="PROSITE" id="PS00973">
    <property type="entry name" value="USP_2"/>
    <property type="match status" value="1"/>
</dbReference>
<dbReference type="InterPro" id="IPR001394">
    <property type="entry name" value="Peptidase_C19_UCH"/>
</dbReference>
<dbReference type="InterPro" id="IPR028889">
    <property type="entry name" value="USP"/>
</dbReference>
<dbReference type="InterPro" id="IPR002083">
    <property type="entry name" value="MATH/TRAF_dom"/>
</dbReference>
<gene>
    <name evidence="6" type="ORF">DILT_LOCUS17155</name>
</gene>
<dbReference type="Gene3D" id="2.60.210.10">
    <property type="entry name" value="Apoptosis, Tumor Necrosis Factor Receptor Associated Protein 2, Chain A"/>
    <property type="match status" value="1"/>
</dbReference>
<dbReference type="GO" id="GO:0031647">
    <property type="term" value="P:regulation of protein stability"/>
    <property type="evidence" value="ECO:0007669"/>
    <property type="project" value="TreeGrafter"/>
</dbReference>